<dbReference type="EMBL" id="CM047908">
    <property type="protein sequence ID" value="KAJ0082951.1"/>
    <property type="molecule type" value="Genomic_DNA"/>
</dbReference>
<accession>A0ACC1AB45</accession>
<protein>
    <submittedName>
        <fullName evidence="1">Uncharacterized protein</fullName>
    </submittedName>
</protein>
<proteinExistence type="predicted"/>
<gene>
    <name evidence="1" type="ORF">Patl1_10290</name>
</gene>
<comment type="caution">
    <text evidence="1">The sequence shown here is derived from an EMBL/GenBank/DDBJ whole genome shotgun (WGS) entry which is preliminary data.</text>
</comment>
<evidence type="ECO:0000313" key="1">
    <source>
        <dbReference type="EMBL" id="KAJ0082951.1"/>
    </source>
</evidence>
<organism evidence="1 2">
    <name type="scientific">Pistacia atlantica</name>
    <dbReference type="NCBI Taxonomy" id="434234"/>
    <lineage>
        <taxon>Eukaryota</taxon>
        <taxon>Viridiplantae</taxon>
        <taxon>Streptophyta</taxon>
        <taxon>Embryophyta</taxon>
        <taxon>Tracheophyta</taxon>
        <taxon>Spermatophyta</taxon>
        <taxon>Magnoliopsida</taxon>
        <taxon>eudicotyledons</taxon>
        <taxon>Gunneridae</taxon>
        <taxon>Pentapetalae</taxon>
        <taxon>rosids</taxon>
        <taxon>malvids</taxon>
        <taxon>Sapindales</taxon>
        <taxon>Anacardiaceae</taxon>
        <taxon>Pistacia</taxon>
    </lineage>
</organism>
<reference evidence="2" key="1">
    <citation type="journal article" date="2023" name="G3 (Bethesda)">
        <title>Genome assembly and association tests identify interacting loci associated with vigor, precocity, and sex in interspecific pistachio rootstocks.</title>
        <authorList>
            <person name="Palmer W."/>
            <person name="Jacygrad E."/>
            <person name="Sagayaradj S."/>
            <person name="Cavanaugh K."/>
            <person name="Han R."/>
            <person name="Bertier L."/>
            <person name="Beede B."/>
            <person name="Kafkas S."/>
            <person name="Golino D."/>
            <person name="Preece J."/>
            <person name="Michelmore R."/>
        </authorList>
    </citation>
    <scope>NUCLEOTIDE SEQUENCE [LARGE SCALE GENOMIC DNA]</scope>
</reference>
<evidence type="ECO:0000313" key="2">
    <source>
        <dbReference type="Proteomes" id="UP001164250"/>
    </source>
</evidence>
<name>A0ACC1AB45_9ROSI</name>
<sequence length="84" mass="9937">MVTVKGGCQRQWEALIAKELPLHFYKEECSSGIRAKVASIVHSKRWEPIQVEKQIVVISMATKFEIEKFNRVNFSLWKLRIRQY</sequence>
<dbReference type="Proteomes" id="UP001164250">
    <property type="component" value="Chromosome 12"/>
</dbReference>
<keyword evidence="2" id="KW-1185">Reference proteome</keyword>